<name>A0AA40BWQ1_9PEZI</name>
<dbReference type="PANTHER" id="PTHR46825:SF14">
    <property type="entry name" value="BETA-LACTAMASE-RELATED DOMAIN-CONTAINING PROTEIN"/>
    <property type="match status" value="1"/>
</dbReference>
<sequence length="164" mass="17717">MPETSPIEARLQQAVTALEQILQAGGALGASIGVSFRGATIFERNFGAKNVATGEKPTSDTLYSVASLTKAFTGSAISLLVHEGKLRWDTKVKSLLPDFDTQCSNVTNNATILDLLSHRTGLGMSNQWWYGAQGELLIEPSESVRYSNTLPQVGQFRSTCKYSS</sequence>
<dbReference type="PANTHER" id="PTHR46825">
    <property type="entry name" value="D-ALANYL-D-ALANINE-CARBOXYPEPTIDASE/ENDOPEPTIDASE AMPH"/>
    <property type="match status" value="1"/>
</dbReference>
<proteinExistence type="inferred from homology"/>
<comment type="caution">
    <text evidence="3">The sequence shown here is derived from an EMBL/GenBank/DDBJ whole genome shotgun (WGS) entry which is preliminary data.</text>
</comment>
<keyword evidence="4" id="KW-1185">Reference proteome</keyword>
<evidence type="ECO:0000313" key="4">
    <source>
        <dbReference type="Proteomes" id="UP001175000"/>
    </source>
</evidence>
<dbReference type="AlphaFoldDB" id="A0AA40BWQ1"/>
<dbReference type="Pfam" id="PF00144">
    <property type="entry name" value="Beta-lactamase"/>
    <property type="match status" value="1"/>
</dbReference>
<feature type="domain" description="Beta-lactamase-related" evidence="2">
    <location>
        <begin position="18"/>
        <end position="163"/>
    </location>
</feature>
<dbReference type="InterPro" id="IPR012338">
    <property type="entry name" value="Beta-lactam/transpept-like"/>
</dbReference>
<dbReference type="Gene3D" id="3.40.710.10">
    <property type="entry name" value="DD-peptidase/beta-lactamase superfamily"/>
    <property type="match status" value="1"/>
</dbReference>
<dbReference type="InterPro" id="IPR001466">
    <property type="entry name" value="Beta-lactam-related"/>
</dbReference>
<dbReference type="EMBL" id="JAULSU010000005">
    <property type="protein sequence ID" value="KAK0616327.1"/>
    <property type="molecule type" value="Genomic_DNA"/>
</dbReference>
<gene>
    <name evidence="3" type="ORF">B0T14DRAFT_434020</name>
</gene>
<dbReference type="InterPro" id="IPR050491">
    <property type="entry name" value="AmpC-like"/>
</dbReference>
<dbReference type="Proteomes" id="UP001175000">
    <property type="component" value="Unassembled WGS sequence"/>
</dbReference>
<protein>
    <submittedName>
        <fullName evidence="3">Beta-lactamase/transpeptidase-like protein</fullName>
    </submittedName>
</protein>
<evidence type="ECO:0000313" key="3">
    <source>
        <dbReference type="EMBL" id="KAK0616327.1"/>
    </source>
</evidence>
<accession>A0AA40BWQ1</accession>
<comment type="similarity">
    <text evidence="1">Belongs to the peptidase S12 family.</text>
</comment>
<dbReference type="SUPFAM" id="SSF56601">
    <property type="entry name" value="beta-lactamase/transpeptidase-like"/>
    <property type="match status" value="1"/>
</dbReference>
<evidence type="ECO:0000259" key="2">
    <source>
        <dbReference type="Pfam" id="PF00144"/>
    </source>
</evidence>
<reference evidence="3" key="1">
    <citation type="submission" date="2023-06" db="EMBL/GenBank/DDBJ databases">
        <title>Genome-scale phylogeny and comparative genomics of the fungal order Sordariales.</title>
        <authorList>
            <consortium name="Lawrence Berkeley National Laboratory"/>
            <person name="Hensen N."/>
            <person name="Bonometti L."/>
            <person name="Westerberg I."/>
            <person name="Brannstrom I.O."/>
            <person name="Guillou S."/>
            <person name="Cros-Aarteil S."/>
            <person name="Calhoun S."/>
            <person name="Haridas S."/>
            <person name="Kuo A."/>
            <person name="Mondo S."/>
            <person name="Pangilinan J."/>
            <person name="Riley R."/>
            <person name="Labutti K."/>
            <person name="Andreopoulos B."/>
            <person name="Lipzen A."/>
            <person name="Chen C."/>
            <person name="Yanf M."/>
            <person name="Daum C."/>
            <person name="Ng V."/>
            <person name="Clum A."/>
            <person name="Steindorff A."/>
            <person name="Ohm R."/>
            <person name="Martin F."/>
            <person name="Silar P."/>
            <person name="Natvig D."/>
            <person name="Lalanne C."/>
            <person name="Gautier V."/>
            <person name="Ament-Velasquez S.L."/>
            <person name="Kruys A."/>
            <person name="Hutchinson M.I."/>
            <person name="Powell A.J."/>
            <person name="Barry K."/>
            <person name="Miller A.N."/>
            <person name="Grigoriev I.V."/>
            <person name="Debuchy R."/>
            <person name="Gladieux P."/>
            <person name="Thoren M.H."/>
            <person name="Johannesson H."/>
        </authorList>
    </citation>
    <scope>NUCLEOTIDE SEQUENCE</scope>
    <source>
        <strain evidence="3">CBS 606.72</strain>
    </source>
</reference>
<evidence type="ECO:0000256" key="1">
    <source>
        <dbReference type="ARBA" id="ARBA00038215"/>
    </source>
</evidence>
<organism evidence="3 4">
    <name type="scientific">Immersiella caudata</name>
    <dbReference type="NCBI Taxonomy" id="314043"/>
    <lineage>
        <taxon>Eukaryota</taxon>
        <taxon>Fungi</taxon>
        <taxon>Dikarya</taxon>
        <taxon>Ascomycota</taxon>
        <taxon>Pezizomycotina</taxon>
        <taxon>Sordariomycetes</taxon>
        <taxon>Sordariomycetidae</taxon>
        <taxon>Sordariales</taxon>
        <taxon>Lasiosphaeriaceae</taxon>
        <taxon>Immersiella</taxon>
    </lineage>
</organism>